<dbReference type="GO" id="GO:0007018">
    <property type="term" value="P:microtubule-based movement"/>
    <property type="evidence" value="ECO:0007669"/>
    <property type="project" value="InterPro"/>
</dbReference>
<feature type="domain" description="Dynein heavy chain C-terminal" evidence="1">
    <location>
        <begin position="1"/>
        <end position="68"/>
    </location>
</feature>
<dbReference type="PANTHER" id="PTHR46961">
    <property type="entry name" value="DYNEIN HEAVY CHAIN 1, AXONEMAL-LIKE PROTEIN"/>
    <property type="match status" value="1"/>
</dbReference>
<dbReference type="Gene3D" id="1.20.1270.280">
    <property type="match status" value="1"/>
</dbReference>
<dbReference type="GO" id="GO:0051959">
    <property type="term" value="F:dynein light intermediate chain binding"/>
    <property type="evidence" value="ECO:0007669"/>
    <property type="project" value="InterPro"/>
</dbReference>
<comment type="caution">
    <text evidence="2">The sequence shown here is derived from an EMBL/GenBank/DDBJ whole genome shotgun (WGS) entry which is preliminary data.</text>
</comment>
<gene>
    <name evidence="2" type="ORF">AaE_010778</name>
</gene>
<dbReference type="AlphaFoldDB" id="A0A6A4ZY54"/>
<accession>A0A6A4ZY54</accession>
<dbReference type="GO" id="GO:0045505">
    <property type="term" value="F:dynein intermediate chain binding"/>
    <property type="evidence" value="ECO:0007669"/>
    <property type="project" value="InterPro"/>
</dbReference>
<organism evidence="2 3">
    <name type="scientific">Aphanomyces astaci</name>
    <name type="common">Crayfish plague agent</name>
    <dbReference type="NCBI Taxonomy" id="112090"/>
    <lineage>
        <taxon>Eukaryota</taxon>
        <taxon>Sar</taxon>
        <taxon>Stramenopiles</taxon>
        <taxon>Oomycota</taxon>
        <taxon>Saprolegniomycetes</taxon>
        <taxon>Saprolegniales</taxon>
        <taxon>Verrucalvaceae</taxon>
        <taxon>Aphanomyces</taxon>
    </lineage>
</organism>
<dbReference type="PANTHER" id="PTHR46961:SF4">
    <property type="entry name" value="DYNEIN HEAVY CHAIN LINKER DOMAIN-CONTAINING PROTEIN"/>
    <property type="match status" value="1"/>
</dbReference>
<dbReference type="EMBL" id="VJMI01016603">
    <property type="protein sequence ID" value="KAF0717840.1"/>
    <property type="molecule type" value="Genomic_DNA"/>
</dbReference>
<evidence type="ECO:0000313" key="2">
    <source>
        <dbReference type="EMBL" id="KAF0717840.1"/>
    </source>
</evidence>
<evidence type="ECO:0000313" key="3">
    <source>
        <dbReference type="Proteomes" id="UP000469452"/>
    </source>
</evidence>
<dbReference type="InterPro" id="IPR026983">
    <property type="entry name" value="DHC"/>
</dbReference>
<dbReference type="InterPro" id="IPR041228">
    <property type="entry name" value="Dynein_C"/>
</dbReference>
<evidence type="ECO:0000259" key="1">
    <source>
        <dbReference type="Pfam" id="PF18199"/>
    </source>
</evidence>
<protein>
    <recommendedName>
        <fullName evidence="1">Dynein heavy chain C-terminal domain-containing protein</fullName>
    </recommendedName>
</protein>
<sequence>MAADILGRLPDNYDMELAAIRYPVKWNESMNTVLCQELVRFNNLLAVVRLSLKNVRKAIQDQIAFDHEAMPRSEYAAGPKWDNVYF</sequence>
<reference evidence="2 3" key="1">
    <citation type="submission" date="2019-06" db="EMBL/GenBank/DDBJ databases">
        <title>Genomics analysis of Aphanomyces spp. identifies a new class of oomycete effector associated with host adaptation.</title>
        <authorList>
            <person name="Gaulin E."/>
        </authorList>
    </citation>
    <scope>NUCLEOTIDE SEQUENCE [LARGE SCALE GENOMIC DNA]</scope>
    <source>
        <strain evidence="2 3">E</strain>
    </source>
</reference>
<dbReference type="Proteomes" id="UP000469452">
    <property type="component" value="Unassembled WGS sequence"/>
</dbReference>
<dbReference type="GO" id="GO:0030286">
    <property type="term" value="C:dynein complex"/>
    <property type="evidence" value="ECO:0007669"/>
    <property type="project" value="InterPro"/>
</dbReference>
<name>A0A6A4ZY54_APHAT</name>
<dbReference type="Pfam" id="PF18199">
    <property type="entry name" value="Dynein_C"/>
    <property type="match status" value="1"/>
</dbReference>
<proteinExistence type="predicted"/>